<organism evidence="1 2">
    <name type="scientific">Bacteroides reticulotermitis</name>
    <dbReference type="NCBI Taxonomy" id="1133319"/>
    <lineage>
        <taxon>Bacteria</taxon>
        <taxon>Pseudomonadati</taxon>
        <taxon>Bacteroidota</taxon>
        <taxon>Bacteroidia</taxon>
        <taxon>Bacteroidales</taxon>
        <taxon>Bacteroidaceae</taxon>
        <taxon>Bacteroides</taxon>
    </lineage>
</organism>
<comment type="caution">
    <text evidence="1">The sequence shown here is derived from an EMBL/GenBank/DDBJ whole genome shotgun (WGS) entry which is preliminary data.</text>
</comment>
<dbReference type="RefSeq" id="WP_244978076.1">
    <property type="nucleotide sequence ID" value="NZ_JACIER010000005.1"/>
</dbReference>
<evidence type="ECO:0000313" key="2">
    <source>
        <dbReference type="Proteomes" id="UP000560658"/>
    </source>
</evidence>
<accession>A0A840CWW8</accession>
<evidence type="ECO:0000313" key="1">
    <source>
        <dbReference type="EMBL" id="MBB4043826.1"/>
    </source>
</evidence>
<sequence>MAKIHKIKSNGNTIYPATIPQAVVDPETQVPLNVTLDSVDGRLSDAEETISAIVGTDYLHYSYGIEINDSIADSAKTRIGNLSLHAQLPIQSRMRKCLLLDNGKVNYYLNANNGNLKEDGTAANLDGTDGMVMVEVPKHYRKFETEGTLFRVYISEMPISGFHIVPKMYISAYEASIDRTNASLPKLASVVNSSAAFRGGNNTATWDGTYRTLLGRPGTNTSLTNFRAYARRRGNAGMNGAGWNAYLYEAHQALYWLYTIEYANTNCQLPFNATPTANGYKQGGLGNGVTNMSDWNGFNGTNPFIPCGTTNSLGNKTGVVSYTTKNEDGTTRDTLSVPAYRGIENPFGHIWKWTDGVKCRIQSSEAGGLSEVYTCNNPANLQDVNYDNYVKMGDISRTDGYVKKIIGGEHGVIMPVEVGGSSNTYFCDYFYTNIPATSEAQRVVLLGGYAHAGALAGLSCAHTGYAASAATASIGSRLCFLP</sequence>
<dbReference type="Proteomes" id="UP000560658">
    <property type="component" value="Unassembled WGS sequence"/>
</dbReference>
<proteinExistence type="predicted"/>
<reference evidence="1" key="1">
    <citation type="submission" date="2020-08" db="EMBL/GenBank/DDBJ databases">
        <title>Genomic Encyclopedia of Type Strains, Phase IV (KMG-IV): sequencing the most valuable type-strain genomes for metagenomic binning, comparative biology and taxonomic classification.</title>
        <authorList>
            <person name="Goeker M."/>
        </authorList>
    </citation>
    <scope>NUCLEOTIDE SEQUENCE [LARGE SCALE GENOMIC DNA]</scope>
    <source>
        <strain evidence="1">DSM 105720</strain>
    </source>
</reference>
<protein>
    <submittedName>
        <fullName evidence="1">Uncharacterized protein</fullName>
    </submittedName>
</protein>
<dbReference type="AlphaFoldDB" id="A0A840CWW8"/>
<name>A0A840CWW8_9BACE</name>
<dbReference type="EMBL" id="JACIER010000005">
    <property type="protein sequence ID" value="MBB4043826.1"/>
    <property type="molecule type" value="Genomic_DNA"/>
</dbReference>
<gene>
    <name evidence="1" type="ORF">GGR06_001612</name>
</gene>
<keyword evidence="2" id="KW-1185">Reference proteome</keyword>